<gene>
    <name evidence="3" type="ORF">IDAT_12330</name>
</gene>
<proteinExistence type="predicted"/>
<feature type="domain" description="SAF" evidence="2">
    <location>
        <begin position="73"/>
        <end position="133"/>
    </location>
</feature>
<dbReference type="AlphaFoldDB" id="A0A094IJK2"/>
<sequence length="263" mass="29420">MDGGLSARVAPLYADALGVMKMFSLRAKTWWLVLNAVLALSLAVAFYWTLQNYVAEQSASAEQRRDAQMIWLLVYSRDIEAGQQVAIEDFQQRKFPPDYVTDDWLLPQDVSVVVGSHTQQFVAAGEPVSLAHLGTLQPTSFSDVLAPGEFAVTATVSIEQLHHGLVEVGNFVTLVGQDFRSEQSRLTAIPNVEVLALDSFTDVGWQEGLASTLTFRFSAEQAYQFEQLRQSQFSIWLQRSEHFADLWLDSPNPIIYLMEREGG</sequence>
<protein>
    <recommendedName>
        <fullName evidence="2">SAF domain-containing protein</fullName>
    </recommendedName>
</protein>
<feature type="transmembrane region" description="Helical" evidence="1">
    <location>
        <begin position="30"/>
        <end position="50"/>
    </location>
</feature>
<keyword evidence="1" id="KW-0472">Membrane</keyword>
<evidence type="ECO:0000313" key="3">
    <source>
        <dbReference type="EMBL" id="KFZ27865.1"/>
    </source>
</evidence>
<keyword evidence="1" id="KW-1133">Transmembrane helix</keyword>
<dbReference type="Proteomes" id="UP000053718">
    <property type="component" value="Unassembled WGS sequence"/>
</dbReference>
<dbReference type="Pfam" id="PF08666">
    <property type="entry name" value="SAF"/>
    <property type="match status" value="1"/>
</dbReference>
<keyword evidence="4" id="KW-1185">Reference proteome</keyword>
<name>A0A094IJK2_9GAMM</name>
<reference evidence="3 4" key="1">
    <citation type="submission" date="2014-06" db="EMBL/GenBank/DDBJ databases">
        <title>Draft genome sequence of Idiomarina sp. MCCC 1A10513.</title>
        <authorList>
            <person name="Du J."/>
            <person name="Lai Q."/>
            <person name="Shao Z."/>
        </authorList>
    </citation>
    <scope>NUCLEOTIDE SEQUENCE [LARGE SCALE GENOMIC DNA]</scope>
    <source>
        <strain evidence="3 4">MCCC 1A10513</strain>
    </source>
</reference>
<evidence type="ECO:0000259" key="2">
    <source>
        <dbReference type="Pfam" id="PF08666"/>
    </source>
</evidence>
<dbReference type="CDD" id="cd11614">
    <property type="entry name" value="SAF_CpaB_FlgA_like"/>
    <property type="match status" value="1"/>
</dbReference>
<evidence type="ECO:0000256" key="1">
    <source>
        <dbReference type="SAM" id="Phobius"/>
    </source>
</evidence>
<keyword evidence="1" id="KW-0812">Transmembrane</keyword>
<comment type="caution">
    <text evidence="3">The sequence shown here is derived from an EMBL/GenBank/DDBJ whole genome shotgun (WGS) entry which is preliminary data.</text>
</comment>
<dbReference type="EMBL" id="JPIN01000014">
    <property type="protein sequence ID" value="KFZ27865.1"/>
    <property type="molecule type" value="Genomic_DNA"/>
</dbReference>
<dbReference type="InterPro" id="IPR013974">
    <property type="entry name" value="SAF"/>
</dbReference>
<organism evidence="3 4">
    <name type="scientific">Pseudidiomarina atlantica</name>
    <dbReference type="NCBI Taxonomy" id="1517416"/>
    <lineage>
        <taxon>Bacteria</taxon>
        <taxon>Pseudomonadati</taxon>
        <taxon>Pseudomonadota</taxon>
        <taxon>Gammaproteobacteria</taxon>
        <taxon>Alteromonadales</taxon>
        <taxon>Idiomarinaceae</taxon>
        <taxon>Pseudidiomarina</taxon>
    </lineage>
</organism>
<dbReference type="STRING" id="1517416.IDAT_12330"/>
<dbReference type="eggNOG" id="COG3745">
    <property type="taxonomic scope" value="Bacteria"/>
</dbReference>
<evidence type="ECO:0000313" key="4">
    <source>
        <dbReference type="Proteomes" id="UP000053718"/>
    </source>
</evidence>
<accession>A0A094IJK2</accession>